<evidence type="ECO:0000256" key="1">
    <source>
        <dbReference type="SAM" id="MobiDB-lite"/>
    </source>
</evidence>
<protein>
    <recommendedName>
        <fullName evidence="5">Lipoprotein</fullName>
    </recommendedName>
</protein>
<keyword evidence="2" id="KW-0732">Signal</keyword>
<feature type="signal peptide" evidence="2">
    <location>
        <begin position="1"/>
        <end position="29"/>
    </location>
</feature>
<feature type="compositionally biased region" description="Acidic residues" evidence="1">
    <location>
        <begin position="123"/>
        <end position="142"/>
    </location>
</feature>
<sequence>MKIRDNAVRFGLFLTCALLLSGCSNGEAASELTLQDQVEIIEAHEQLRNDLIALLNVERAADEQITSDGSLDSVAEFAAGVVLANPGAYPVTDGLSEPLTNLLAGTTEEKTPAPTGKQRAADPAEEDADEAETPDTQPDEDVGPTGYETGFVRAYLYDGSLSTVQIGDMVISDLHTLKKNLEALPKWIEDEYGQKWNDGTYNRMIASLSVARLEEGGQSVWLVLVKLKEKTS</sequence>
<evidence type="ECO:0000313" key="3">
    <source>
        <dbReference type="EMBL" id="HJB59543.1"/>
    </source>
</evidence>
<evidence type="ECO:0008006" key="5">
    <source>
        <dbReference type="Google" id="ProtNLM"/>
    </source>
</evidence>
<name>A0A9D2MGC5_9FIRM</name>
<feature type="chain" id="PRO_5039500613" description="Lipoprotein" evidence="2">
    <location>
        <begin position="30"/>
        <end position="232"/>
    </location>
</feature>
<accession>A0A9D2MGC5</accession>
<organism evidence="3 4">
    <name type="scientific">Candidatus Faecalibacterium faecipullorum</name>
    <dbReference type="NCBI Taxonomy" id="2838578"/>
    <lineage>
        <taxon>Bacteria</taxon>
        <taxon>Bacillati</taxon>
        <taxon>Bacillota</taxon>
        <taxon>Clostridia</taxon>
        <taxon>Eubacteriales</taxon>
        <taxon>Oscillospiraceae</taxon>
        <taxon>Faecalibacterium</taxon>
    </lineage>
</organism>
<reference evidence="3" key="2">
    <citation type="submission" date="2021-04" db="EMBL/GenBank/DDBJ databases">
        <authorList>
            <person name="Gilroy R."/>
        </authorList>
    </citation>
    <scope>NUCLEOTIDE SEQUENCE</scope>
    <source>
        <strain evidence="3">ChiHjej9B8-13557</strain>
    </source>
</reference>
<dbReference type="Proteomes" id="UP000824211">
    <property type="component" value="Unassembled WGS sequence"/>
</dbReference>
<evidence type="ECO:0000256" key="2">
    <source>
        <dbReference type="SAM" id="SignalP"/>
    </source>
</evidence>
<comment type="caution">
    <text evidence="3">The sequence shown here is derived from an EMBL/GenBank/DDBJ whole genome shotgun (WGS) entry which is preliminary data.</text>
</comment>
<reference evidence="3" key="1">
    <citation type="journal article" date="2021" name="PeerJ">
        <title>Extensive microbial diversity within the chicken gut microbiome revealed by metagenomics and culture.</title>
        <authorList>
            <person name="Gilroy R."/>
            <person name="Ravi A."/>
            <person name="Getino M."/>
            <person name="Pursley I."/>
            <person name="Horton D.L."/>
            <person name="Alikhan N.F."/>
            <person name="Baker D."/>
            <person name="Gharbi K."/>
            <person name="Hall N."/>
            <person name="Watson M."/>
            <person name="Adriaenssens E.M."/>
            <person name="Foster-Nyarko E."/>
            <person name="Jarju S."/>
            <person name="Secka A."/>
            <person name="Antonio M."/>
            <person name="Oren A."/>
            <person name="Chaudhuri R.R."/>
            <person name="La Ragione R."/>
            <person name="Hildebrand F."/>
            <person name="Pallen M.J."/>
        </authorList>
    </citation>
    <scope>NUCLEOTIDE SEQUENCE</scope>
    <source>
        <strain evidence="3">ChiHjej9B8-13557</strain>
    </source>
</reference>
<proteinExistence type="predicted"/>
<dbReference type="AlphaFoldDB" id="A0A9D2MGC5"/>
<dbReference type="EMBL" id="DWXX01000141">
    <property type="protein sequence ID" value="HJB59543.1"/>
    <property type="molecule type" value="Genomic_DNA"/>
</dbReference>
<gene>
    <name evidence="3" type="ORF">H9771_07825</name>
</gene>
<evidence type="ECO:0000313" key="4">
    <source>
        <dbReference type="Proteomes" id="UP000824211"/>
    </source>
</evidence>
<feature type="region of interest" description="Disordered" evidence="1">
    <location>
        <begin position="105"/>
        <end position="145"/>
    </location>
</feature>
<dbReference type="PROSITE" id="PS51257">
    <property type="entry name" value="PROKAR_LIPOPROTEIN"/>
    <property type="match status" value="1"/>
</dbReference>